<dbReference type="PANTHER" id="PTHR43133">
    <property type="entry name" value="RNA POLYMERASE ECF-TYPE SIGMA FACTO"/>
    <property type="match status" value="1"/>
</dbReference>
<dbReference type="SUPFAM" id="SSF88946">
    <property type="entry name" value="Sigma2 domain of RNA polymerase sigma factors"/>
    <property type="match status" value="1"/>
</dbReference>
<dbReference type="InterPro" id="IPR014284">
    <property type="entry name" value="RNA_pol_sigma-70_dom"/>
</dbReference>
<name>A0ABY9XB03_9BACT</name>
<keyword evidence="8" id="KW-1185">Reference proteome</keyword>
<evidence type="ECO:0000259" key="6">
    <source>
        <dbReference type="Pfam" id="PF04542"/>
    </source>
</evidence>
<dbReference type="InterPro" id="IPR036388">
    <property type="entry name" value="WH-like_DNA-bd_sf"/>
</dbReference>
<dbReference type="InterPro" id="IPR013325">
    <property type="entry name" value="RNA_pol_sigma_r2"/>
</dbReference>
<comment type="similarity">
    <text evidence="1">Belongs to the sigma-70 factor family. ECF subfamily.</text>
</comment>
<dbReference type="PANTHER" id="PTHR43133:SF8">
    <property type="entry name" value="RNA POLYMERASE SIGMA FACTOR HI_1459-RELATED"/>
    <property type="match status" value="1"/>
</dbReference>
<keyword evidence="3" id="KW-0731">Sigma factor</keyword>
<evidence type="ECO:0000256" key="5">
    <source>
        <dbReference type="ARBA" id="ARBA00023163"/>
    </source>
</evidence>
<dbReference type="Gene3D" id="1.10.10.10">
    <property type="entry name" value="Winged helix-like DNA-binding domain superfamily/Winged helix DNA-binding domain"/>
    <property type="match status" value="1"/>
</dbReference>
<dbReference type="Proteomes" id="UP001611383">
    <property type="component" value="Chromosome"/>
</dbReference>
<dbReference type="SUPFAM" id="SSF88659">
    <property type="entry name" value="Sigma3 and sigma4 domains of RNA polymerase sigma factors"/>
    <property type="match status" value="1"/>
</dbReference>
<dbReference type="EMBL" id="CP043494">
    <property type="protein sequence ID" value="WNG52582.1"/>
    <property type="molecule type" value="Genomic_DNA"/>
</dbReference>
<proteinExistence type="inferred from homology"/>
<evidence type="ECO:0000313" key="7">
    <source>
        <dbReference type="EMBL" id="WNG52582.1"/>
    </source>
</evidence>
<keyword evidence="5" id="KW-0804">Transcription</keyword>
<dbReference type="NCBIfam" id="TIGR02937">
    <property type="entry name" value="sigma70-ECF"/>
    <property type="match status" value="1"/>
</dbReference>
<gene>
    <name evidence="7" type="ORF">F0U60_25580</name>
</gene>
<reference evidence="7 8" key="1">
    <citation type="submission" date="2019-08" db="EMBL/GenBank/DDBJ databases">
        <title>Archangium and Cystobacter genomes.</title>
        <authorList>
            <person name="Chen I.-C.K."/>
            <person name="Wielgoss S."/>
        </authorList>
    </citation>
    <scope>NUCLEOTIDE SEQUENCE [LARGE SCALE GENOMIC DNA]</scope>
    <source>
        <strain evidence="7 8">Cbm 6</strain>
    </source>
</reference>
<sequence>MTPDTAPPEAGPSWLDRFHAGDAEVLQACYREHFEGVLRVVSRLLPAVDAETVIHDLFLRLLSSEEVRRSFQGGSLPAWLNTLARNQALDVLRRRQREQEALARFASEQDDTATTPLEPALDAESLLERFRRERLPPKWAPVFEARFIRQLSQREAAQSLGIQRTTLAYQELRVRHLLKKFLLSPEVR</sequence>
<organism evidence="7 8">
    <name type="scientific">Archangium minus</name>
    <dbReference type="NCBI Taxonomy" id="83450"/>
    <lineage>
        <taxon>Bacteria</taxon>
        <taxon>Pseudomonadati</taxon>
        <taxon>Myxococcota</taxon>
        <taxon>Myxococcia</taxon>
        <taxon>Myxococcales</taxon>
        <taxon>Cystobacterineae</taxon>
        <taxon>Archangiaceae</taxon>
        <taxon>Archangium</taxon>
    </lineage>
</organism>
<evidence type="ECO:0000256" key="1">
    <source>
        <dbReference type="ARBA" id="ARBA00010641"/>
    </source>
</evidence>
<dbReference type="Gene3D" id="1.10.1740.10">
    <property type="match status" value="1"/>
</dbReference>
<keyword evidence="4" id="KW-0238">DNA-binding</keyword>
<evidence type="ECO:0000313" key="8">
    <source>
        <dbReference type="Proteomes" id="UP001611383"/>
    </source>
</evidence>
<evidence type="ECO:0000256" key="3">
    <source>
        <dbReference type="ARBA" id="ARBA00023082"/>
    </source>
</evidence>
<accession>A0ABY9XB03</accession>
<evidence type="ECO:0000256" key="2">
    <source>
        <dbReference type="ARBA" id="ARBA00023015"/>
    </source>
</evidence>
<feature type="domain" description="RNA polymerase sigma-70 region 2" evidence="6">
    <location>
        <begin position="30"/>
        <end position="97"/>
    </location>
</feature>
<keyword evidence="2" id="KW-0805">Transcription regulation</keyword>
<dbReference type="InterPro" id="IPR039425">
    <property type="entry name" value="RNA_pol_sigma-70-like"/>
</dbReference>
<dbReference type="Pfam" id="PF04542">
    <property type="entry name" value="Sigma70_r2"/>
    <property type="match status" value="1"/>
</dbReference>
<protein>
    <submittedName>
        <fullName evidence="7">Sigma-70 family RNA polymerase sigma factor</fullName>
    </submittedName>
</protein>
<dbReference type="InterPro" id="IPR007627">
    <property type="entry name" value="RNA_pol_sigma70_r2"/>
</dbReference>
<evidence type="ECO:0000256" key="4">
    <source>
        <dbReference type="ARBA" id="ARBA00023125"/>
    </source>
</evidence>
<dbReference type="InterPro" id="IPR013324">
    <property type="entry name" value="RNA_pol_sigma_r3/r4-like"/>
</dbReference>